<gene>
    <name evidence="2" type="ORF">SAMN05421786_106140</name>
</gene>
<name>A0A1N7PS17_9FLAO</name>
<sequence>MGKILKGIDGERFPLIGGVTEYRITFSEAVDVNTVNDNDILWQVYWANEYSEYEKVPFSGQKKGRLTTYKFLQNLQGKNLQLKATYKDETVELHITPQANGEIKIIDVFFLDVEYKIQDTSKLKYMNSVNLQIYTLNMLGKYVEFKMYDTVNGQDVEVAKNSEPMQVIQKNGIVKTKKAILLNPAMYMQTQKDMSASEHRYKVKVWERNNEANFYEEELKVKNEIGQPSIPQDSQAPQKTGLPEAPKKKEDEKEKKKEKCFCDKELEIEDFITLGVSKNKAKVYADVLNDTMKKYEINTCIRKSHFLAQIFHESGYLIFLSEQKSKHASSGSPYKGRGIMQITGESNYRRYGKNVTEDFTSTETNREKMALPPHNVKSAGWFWKEEKGLNSMADKNDFICITNLINGGNVGFNDRYKKLKICFDNIYKTCKNYSEKVTLNYTFENSNSYKISRFAFAWGLWHDKDAKKDGCTYNTAEAIKGYERLLDLLPSTSSDSNWYYIQENPVFNDIVIVDKKKNIKKVKIIDAATLRLKKLKK</sequence>
<dbReference type="AlphaFoldDB" id="A0A1N7PS17"/>
<dbReference type="RefSeq" id="WP_076553025.1">
    <property type="nucleotide sequence ID" value="NZ_FTOL01000006.1"/>
</dbReference>
<accession>A0A1N7PS17</accession>
<dbReference type="Gene3D" id="1.10.530.10">
    <property type="match status" value="1"/>
</dbReference>
<keyword evidence="3" id="KW-1185">Reference proteome</keyword>
<evidence type="ECO:0000313" key="3">
    <source>
        <dbReference type="Proteomes" id="UP000186744"/>
    </source>
</evidence>
<dbReference type="EMBL" id="FTOL01000006">
    <property type="protein sequence ID" value="SIT13443.1"/>
    <property type="molecule type" value="Genomic_DNA"/>
</dbReference>
<dbReference type="OrthoDB" id="1221248at2"/>
<evidence type="ECO:0000256" key="1">
    <source>
        <dbReference type="SAM" id="MobiDB-lite"/>
    </source>
</evidence>
<dbReference type="Proteomes" id="UP000186744">
    <property type="component" value="Unassembled WGS sequence"/>
</dbReference>
<feature type="compositionally biased region" description="Polar residues" evidence="1">
    <location>
        <begin position="229"/>
        <end position="238"/>
    </location>
</feature>
<proteinExistence type="predicted"/>
<reference evidence="3" key="1">
    <citation type="submission" date="2017-01" db="EMBL/GenBank/DDBJ databases">
        <authorList>
            <person name="Varghese N."/>
            <person name="Submissions S."/>
        </authorList>
    </citation>
    <scope>NUCLEOTIDE SEQUENCE [LARGE SCALE GENOMIC DNA]</scope>
    <source>
        <strain evidence="3">DSM 18017</strain>
    </source>
</reference>
<feature type="compositionally biased region" description="Basic and acidic residues" evidence="1">
    <location>
        <begin position="245"/>
        <end position="256"/>
    </location>
</feature>
<dbReference type="SUPFAM" id="SSF53955">
    <property type="entry name" value="Lysozyme-like"/>
    <property type="match status" value="1"/>
</dbReference>
<feature type="region of interest" description="Disordered" evidence="1">
    <location>
        <begin position="227"/>
        <end position="256"/>
    </location>
</feature>
<protein>
    <submittedName>
        <fullName evidence="2">Predicted chitinase</fullName>
    </submittedName>
</protein>
<evidence type="ECO:0000313" key="2">
    <source>
        <dbReference type="EMBL" id="SIT13443.1"/>
    </source>
</evidence>
<dbReference type="InterPro" id="IPR023346">
    <property type="entry name" value="Lysozyme-like_dom_sf"/>
</dbReference>
<organism evidence="2 3">
    <name type="scientific">Chryseobacterium ureilyticum</name>
    <dbReference type="NCBI Taxonomy" id="373668"/>
    <lineage>
        <taxon>Bacteria</taxon>
        <taxon>Pseudomonadati</taxon>
        <taxon>Bacteroidota</taxon>
        <taxon>Flavobacteriia</taxon>
        <taxon>Flavobacteriales</taxon>
        <taxon>Weeksellaceae</taxon>
        <taxon>Chryseobacterium group</taxon>
        <taxon>Chryseobacterium</taxon>
    </lineage>
</organism>
<dbReference type="STRING" id="373668.SAMN05421786_106140"/>